<dbReference type="InterPro" id="IPR036770">
    <property type="entry name" value="Ankyrin_rpt-contain_sf"/>
</dbReference>
<dbReference type="GO" id="GO:0005634">
    <property type="term" value="C:nucleus"/>
    <property type="evidence" value="ECO:0007669"/>
    <property type="project" value="TreeGrafter"/>
</dbReference>
<evidence type="ECO:0000256" key="3">
    <source>
        <dbReference type="PROSITE-ProRule" id="PRU00023"/>
    </source>
</evidence>
<proteinExistence type="predicted"/>
<dbReference type="InterPro" id="IPR002110">
    <property type="entry name" value="Ankyrin_rpt"/>
</dbReference>
<evidence type="ECO:0000256" key="1">
    <source>
        <dbReference type="ARBA" id="ARBA00022737"/>
    </source>
</evidence>
<evidence type="ECO:0000313" key="4">
    <source>
        <dbReference type="EMBL" id="KAK2726870.1"/>
    </source>
</evidence>
<keyword evidence="5" id="KW-1185">Reference proteome</keyword>
<keyword evidence="1" id="KW-0677">Repeat</keyword>
<dbReference type="PANTHER" id="PTHR24193">
    <property type="entry name" value="ANKYRIN REPEAT PROTEIN"/>
    <property type="match status" value="1"/>
</dbReference>
<comment type="caution">
    <text evidence="4">The sequence shown here is derived from an EMBL/GenBank/DDBJ whole genome shotgun (WGS) entry which is preliminary data.</text>
</comment>
<name>A0AA88LLS0_ARTSF</name>
<dbReference type="SMART" id="SM00248">
    <property type="entry name" value="ANK"/>
    <property type="match status" value="6"/>
</dbReference>
<dbReference type="SUPFAM" id="SSF48403">
    <property type="entry name" value="Ankyrin repeat"/>
    <property type="match status" value="1"/>
</dbReference>
<dbReference type="PRINTS" id="PR01415">
    <property type="entry name" value="ANKYRIN"/>
</dbReference>
<dbReference type="Gene3D" id="1.25.40.20">
    <property type="entry name" value="Ankyrin repeat-containing domain"/>
    <property type="match status" value="3"/>
</dbReference>
<dbReference type="Pfam" id="PF13637">
    <property type="entry name" value="Ank_4"/>
    <property type="match status" value="1"/>
</dbReference>
<organism evidence="4 5">
    <name type="scientific">Artemia franciscana</name>
    <name type="common">Brine shrimp</name>
    <name type="synonym">Artemia sanfranciscana</name>
    <dbReference type="NCBI Taxonomy" id="6661"/>
    <lineage>
        <taxon>Eukaryota</taxon>
        <taxon>Metazoa</taxon>
        <taxon>Ecdysozoa</taxon>
        <taxon>Arthropoda</taxon>
        <taxon>Crustacea</taxon>
        <taxon>Branchiopoda</taxon>
        <taxon>Anostraca</taxon>
        <taxon>Artemiidae</taxon>
        <taxon>Artemia</taxon>
    </lineage>
</organism>
<evidence type="ECO:0000313" key="5">
    <source>
        <dbReference type="Proteomes" id="UP001187531"/>
    </source>
</evidence>
<evidence type="ECO:0000256" key="2">
    <source>
        <dbReference type="ARBA" id="ARBA00023043"/>
    </source>
</evidence>
<sequence>MNGQLSVVSYLIEKGGNLNFQITKANNVDFGGTPLHFAARQGQIDMCQLLVSKGAQTDILDDRRRTPLHWAVIRGGKDYCTIKEENKIEIVKVLLSRGVPTDVLDFCGLSPLHYAVENNNISIASYLLEKGANINLKYGNSPFYRSGYTPLHSAAAQCQLDKCQFLLSKGAQVDALDDKRRTPLHWAVNETESFTREKQREKLEIVKLLISRGATVDVLDENDLTPLVIAVSKRNFAIAEYLLERKAIHHPPKKDFLGF</sequence>
<dbReference type="GO" id="GO:0000976">
    <property type="term" value="F:transcription cis-regulatory region binding"/>
    <property type="evidence" value="ECO:0007669"/>
    <property type="project" value="TreeGrafter"/>
</dbReference>
<keyword evidence="2 3" id="KW-0040">ANK repeat</keyword>
<feature type="repeat" description="ANK" evidence="3">
    <location>
        <begin position="179"/>
        <end position="221"/>
    </location>
</feature>
<dbReference type="PROSITE" id="PS50297">
    <property type="entry name" value="ANK_REP_REGION"/>
    <property type="match status" value="3"/>
</dbReference>
<feature type="repeat" description="ANK" evidence="3">
    <location>
        <begin position="63"/>
        <end position="106"/>
    </location>
</feature>
<feature type="repeat" description="ANK" evidence="3">
    <location>
        <begin position="107"/>
        <end position="139"/>
    </location>
</feature>
<dbReference type="Proteomes" id="UP001187531">
    <property type="component" value="Unassembled WGS sequence"/>
</dbReference>
<dbReference type="EMBL" id="JAVRJZ010000001">
    <property type="protein sequence ID" value="KAK2726870.1"/>
    <property type="molecule type" value="Genomic_DNA"/>
</dbReference>
<gene>
    <name evidence="4" type="ORF">QYM36_007647</name>
</gene>
<dbReference type="Pfam" id="PF12796">
    <property type="entry name" value="Ank_2"/>
    <property type="match status" value="3"/>
</dbReference>
<accession>A0AA88LLS0</accession>
<dbReference type="PANTHER" id="PTHR24193:SF121">
    <property type="entry name" value="ADA2A-CONTAINING COMPLEX COMPONENT 3, ISOFORM D"/>
    <property type="match status" value="1"/>
</dbReference>
<dbReference type="AlphaFoldDB" id="A0AA88LLS0"/>
<feature type="repeat" description="ANK" evidence="3">
    <location>
        <begin position="146"/>
        <end position="178"/>
    </location>
</feature>
<feature type="repeat" description="ANK" evidence="3">
    <location>
        <begin position="30"/>
        <end position="62"/>
    </location>
</feature>
<dbReference type="InterPro" id="IPR050663">
    <property type="entry name" value="Ankyrin-SOCS_Box"/>
</dbReference>
<dbReference type="GO" id="GO:0045944">
    <property type="term" value="P:positive regulation of transcription by RNA polymerase II"/>
    <property type="evidence" value="ECO:0007669"/>
    <property type="project" value="TreeGrafter"/>
</dbReference>
<protein>
    <submittedName>
        <fullName evidence="4">Uncharacterized protein</fullName>
    </submittedName>
</protein>
<dbReference type="PROSITE" id="PS50088">
    <property type="entry name" value="ANK_REPEAT"/>
    <property type="match status" value="5"/>
</dbReference>
<reference evidence="4" key="1">
    <citation type="submission" date="2023-07" db="EMBL/GenBank/DDBJ databases">
        <title>Chromosome-level genome assembly of Artemia franciscana.</title>
        <authorList>
            <person name="Jo E."/>
        </authorList>
    </citation>
    <scope>NUCLEOTIDE SEQUENCE</scope>
    <source>
        <tissue evidence="4">Whole body</tissue>
    </source>
</reference>